<protein>
    <submittedName>
        <fullName evidence="1">Uncharacterized protein</fullName>
    </submittedName>
</protein>
<gene>
    <name evidence="1" type="ORF">GO495_29935</name>
</gene>
<evidence type="ECO:0000313" key="2">
    <source>
        <dbReference type="Proteomes" id="UP000468388"/>
    </source>
</evidence>
<name>A0A6N8JI17_9BACT</name>
<dbReference type="OrthoDB" id="6057991at2"/>
<keyword evidence="2" id="KW-1185">Reference proteome</keyword>
<sequence length="79" mass="8862">MGYNDHIDFELHVAIQDLIDEGLIDDKMDAAGVARQVIHSGYGSLSLKQKALYDAVIIPKLEKRGGEIEIIQRLNSWPE</sequence>
<dbReference type="EMBL" id="WRXO01000013">
    <property type="protein sequence ID" value="MVT44850.1"/>
    <property type="molecule type" value="Genomic_DNA"/>
</dbReference>
<dbReference type="Proteomes" id="UP000468388">
    <property type="component" value="Unassembled WGS sequence"/>
</dbReference>
<accession>A0A6N8JI17</accession>
<dbReference type="AlphaFoldDB" id="A0A6N8JI17"/>
<evidence type="ECO:0000313" key="1">
    <source>
        <dbReference type="EMBL" id="MVT44850.1"/>
    </source>
</evidence>
<dbReference type="RefSeq" id="WP_157303638.1">
    <property type="nucleotide sequence ID" value="NZ_BAAAZB010000005.1"/>
</dbReference>
<comment type="caution">
    <text evidence="1">The sequence shown here is derived from an EMBL/GenBank/DDBJ whole genome shotgun (WGS) entry which is preliminary data.</text>
</comment>
<organism evidence="1 2">
    <name type="scientific">Chitinophaga oryziterrae</name>
    <dbReference type="NCBI Taxonomy" id="1031224"/>
    <lineage>
        <taxon>Bacteria</taxon>
        <taxon>Pseudomonadati</taxon>
        <taxon>Bacteroidota</taxon>
        <taxon>Chitinophagia</taxon>
        <taxon>Chitinophagales</taxon>
        <taxon>Chitinophagaceae</taxon>
        <taxon>Chitinophaga</taxon>
    </lineage>
</organism>
<proteinExistence type="predicted"/>
<reference evidence="1 2" key="1">
    <citation type="submission" date="2019-12" db="EMBL/GenBank/DDBJ databases">
        <title>The draft genomic sequence of strain Chitinophaga oryziterrae JCM 16595.</title>
        <authorList>
            <person name="Zhang X."/>
        </authorList>
    </citation>
    <scope>NUCLEOTIDE SEQUENCE [LARGE SCALE GENOMIC DNA]</scope>
    <source>
        <strain evidence="1 2">JCM 16595</strain>
    </source>
</reference>